<dbReference type="Proteomes" id="UP000014184">
    <property type="component" value="Unassembled WGS sequence"/>
</dbReference>
<dbReference type="EMBL" id="AOSG01000010">
    <property type="protein sequence ID" value="EOR72449.1"/>
    <property type="molecule type" value="Genomic_DNA"/>
</dbReference>
<dbReference type="RefSeq" id="WP_011290888.1">
    <property type="nucleotide sequence ID" value="NZ_AOSG01000010.1"/>
</dbReference>
<evidence type="ECO:0000313" key="4">
    <source>
        <dbReference type="Proteomes" id="UP000014184"/>
    </source>
</evidence>
<evidence type="ECO:0000256" key="1">
    <source>
        <dbReference type="SAM" id="MobiDB-lite"/>
    </source>
</evidence>
<proteinExistence type="predicted"/>
<dbReference type="PROSITE" id="PS51257">
    <property type="entry name" value="PROKAR_LIPOPROTEIN"/>
    <property type="match status" value="1"/>
</dbReference>
<accession>A0A9P2TDE5</accession>
<feature type="signal peptide" evidence="2">
    <location>
        <begin position="1"/>
        <end position="23"/>
    </location>
</feature>
<evidence type="ECO:0000313" key="3">
    <source>
        <dbReference type="EMBL" id="EOR72449.1"/>
    </source>
</evidence>
<feature type="chain" id="PRO_5040323140" description="Lipoprotein" evidence="2">
    <location>
        <begin position="24"/>
        <end position="246"/>
    </location>
</feature>
<keyword evidence="2" id="KW-0732">Signal</keyword>
<keyword evidence="4" id="KW-1185">Reference proteome</keyword>
<feature type="region of interest" description="Disordered" evidence="1">
    <location>
        <begin position="26"/>
        <end position="47"/>
    </location>
</feature>
<reference evidence="3 4" key="1">
    <citation type="journal article" date="2013" name="Genome Announc.">
        <title>Draft Genome Sequence of the Lignocellulose Decomposer Thermobifida fusca Strain TM51.</title>
        <authorList>
            <person name="Toth A."/>
            <person name="Barna T."/>
            <person name="Nagy I."/>
            <person name="Horvath B."/>
            <person name="Nagy I."/>
            <person name="Tancsics A."/>
            <person name="Kriszt B."/>
            <person name="Baka E."/>
            <person name="Fekete C."/>
            <person name="Kukolya J."/>
        </authorList>
    </citation>
    <scope>NUCLEOTIDE SEQUENCE [LARGE SCALE GENOMIC DNA]</scope>
    <source>
        <strain evidence="3 4">TM51</strain>
    </source>
</reference>
<comment type="caution">
    <text evidence="3">The sequence shown here is derived from an EMBL/GenBank/DDBJ whole genome shotgun (WGS) entry which is preliminary data.</text>
</comment>
<evidence type="ECO:0008006" key="5">
    <source>
        <dbReference type="Google" id="ProtNLM"/>
    </source>
</evidence>
<evidence type="ECO:0000256" key="2">
    <source>
        <dbReference type="SAM" id="SignalP"/>
    </source>
</evidence>
<dbReference type="AlphaFoldDB" id="A0A9P2TDE5"/>
<sequence>MRVSARHAALLTLPLLLFTAACEGEEDTAAPQSDAEPTPSASPSPELPTLHELVRAHIADTWEYDVDYAGRCETLSEEEEFSLIRGEGICLSLYADVGDSTVFVLGPPATEPFEALRLTTPDGEHWELVENFVIEDPYGPGPDWLDEAIRIKDDPSAWEITAPTLAEVGETWLADRYLPLDCEATGEGGPDHEAWCVHVEGSDDEENPTTDRGTVLITRNGEPYHRLFAVFTGEEWRLYDEFPATE</sequence>
<gene>
    <name evidence="3" type="ORF">TM51_02549</name>
</gene>
<name>A0A9P2TDE5_THEFU</name>
<protein>
    <recommendedName>
        <fullName evidence="5">Lipoprotein</fullName>
    </recommendedName>
</protein>
<organism evidence="3 4">
    <name type="scientific">Thermobifida fusca TM51</name>
    <dbReference type="NCBI Taxonomy" id="1169414"/>
    <lineage>
        <taxon>Bacteria</taxon>
        <taxon>Bacillati</taxon>
        <taxon>Actinomycetota</taxon>
        <taxon>Actinomycetes</taxon>
        <taxon>Streptosporangiales</taxon>
        <taxon>Nocardiopsidaceae</taxon>
        <taxon>Thermobifida</taxon>
    </lineage>
</organism>